<dbReference type="RefSeq" id="XP_066706066.1">
    <property type="nucleotide sequence ID" value="XM_066837173.1"/>
</dbReference>
<sequence length="319" mass="35246">MNPYIVAANQLGSLSLEEAPSPTSGSALKEKKRKLAGDDTGLSDAKRNKVDDNAASFSLADAQAKAEEDAEAERLLPGYIVELQQWRDDMPVVKTESLLPLNWHFKPLVEVLQRCPALFELWIEAAASGDQLFEPTSKSAFGYLLPHDFVGMPIHAVTEEHPRFEDLIDRGIFDGRIITRDVQDDFWIRYRSESRQKVQGWLNTLLATYNDDSPSSPRTSPSLPVASVAPTQEYGGGGVNQGGEQVGLNIIPDDFPSLPLSRVLTLIPRLREVLERAGIGGLGFYVTREGRGAFQLISTDRVTRGLALDCERVRLRSQA</sequence>
<dbReference type="Proteomes" id="UP001391051">
    <property type="component" value="Unassembled WGS sequence"/>
</dbReference>
<proteinExistence type="predicted"/>
<keyword evidence="3" id="KW-1185">Reference proteome</keyword>
<evidence type="ECO:0000313" key="3">
    <source>
        <dbReference type="Proteomes" id="UP001391051"/>
    </source>
</evidence>
<name>A0ABR1QVN8_9PEZI</name>
<comment type="caution">
    <text evidence="2">The sequence shown here is derived from an EMBL/GenBank/DDBJ whole genome shotgun (WGS) entry which is preliminary data.</text>
</comment>
<feature type="region of interest" description="Disordered" evidence="1">
    <location>
        <begin position="15"/>
        <end position="47"/>
    </location>
</feature>
<evidence type="ECO:0000313" key="2">
    <source>
        <dbReference type="EMBL" id="KAK7966674.1"/>
    </source>
</evidence>
<reference evidence="2 3" key="1">
    <citation type="submission" date="2023-01" db="EMBL/GenBank/DDBJ databases">
        <title>Analysis of 21 Apiospora genomes using comparative genomics revels a genus with tremendous synthesis potential of carbohydrate active enzymes and secondary metabolites.</title>
        <authorList>
            <person name="Sorensen T."/>
        </authorList>
    </citation>
    <scope>NUCLEOTIDE SEQUENCE [LARGE SCALE GENOMIC DNA]</scope>
    <source>
        <strain evidence="2 3">CBS 24483</strain>
    </source>
</reference>
<feature type="region of interest" description="Disordered" evidence="1">
    <location>
        <begin position="211"/>
        <end position="239"/>
    </location>
</feature>
<protein>
    <submittedName>
        <fullName evidence="2">Uncharacterized protein</fullName>
    </submittedName>
</protein>
<accession>A0ABR1QVN8</accession>
<feature type="compositionally biased region" description="Low complexity" evidence="1">
    <location>
        <begin position="213"/>
        <end position="224"/>
    </location>
</feature>
<dbReference type="EMBL" id="JAQQWE010000001">
    <property type="protein sequence ID" value="KAK7966674.1"/>
    <property type="molecule type" value="Genomic_DNA"/>
</dbReference>
<organism evidence="2 3">
    <name type="scientific">Apiospora aurea</name>
    <dbReference type="NCBI Taxonomy" id="335848"/>
    <lineage>
        <taxon>Eukaryota</taxon>
        <taxon>Fungi</taxon>
        <taxon>Dikarya</taxon>
        <taxon>Ascomycota</taxon>
        <taxon>Pezizomycotina</taxon>
        <taxon>Sordariomycetes</taxon>
        <taxon>Xylariomycetidae</taxon>
        <taxon>Amphisphaeriales</taxon>
        <taxon>Apiosporaceae</taxon>
        <taxon>Apiospora</taxon>
    </lineage>
</organism>
<dbReference type="GeneID" id="92070235"/>
<evidence type="ECO:0000256" key="1">
    <source>
        <dbReference type="SAM" id="MobiDB-lite"/>
    </source>
</evidence>
<gene>
    <name evidence="2" type="ORF">PG986_000951</name>
</gene>